<accession>X1U2X7</accession>
<feature type="domain" description="Thiolase N-terminal" evidence="1">
    <location>
        <begin position="4"/>
        <end position="187"/>
    </location>
</feature>
<dbReference type="InterPro" id="IPR020616">
    <property type="entry name" value="Thiolase_N"/>
</dbReference>
<dbReference type="InterPro" id="IPR016039">
    <property type="entry name" value="Thiolase-like"/>
</dbReference>
<name>X1U2X7_9ZZZZ</name>
<dbReference type="Gene3D" id="3.40.47.10">
    <property type="match status" value="1"/>
</dbReference>
<dbReference type="Pfam" id="PF00108">
    <property type="entry name" value="Thiolase_N"/>
    <property type="match status" value="1"/>
</dbReference>
<protein>
    <recommendedName>
        <fullName evidence="1">Thiolase N-terminal domain-containing protein</fullName>
    </recommendedName>
</protein>
<dbReference type="AlphaFoldDB" id="X1U2X7"/>
<organism evidence="2">
    <name type="scientific">marine sediment metagenome</name>
    <dbReference type="NCBI Taxonomy" id="412755"/>
    <lineage>
        <taxon>unclassified sequences</taxon>
        <taxon>metagenomes</taxon>
        <taxon>ecological metagenomes</taxon>
    </lineage>
</organism>
<gene>
    <name evidence="2" type="ORF">S12H4_43947</name>
</gene>
<evidence type="ECO:0000259" key="1">
    <source>
        <dbReference type="Pfam" id="PF00108"/>
    </source>
</evidence>
<dbReference type="EMBL" id="BARW01027026">
    <property type="protein sequence ID" value="GAJ11923.1"/>
    <property type="molecule type" value="Genomic_DNA"/>
</dbReference>
<reference evidence="2" key="1">
    <citation type="journal article" date="2014" name="Front. Microbiol.">
        <title>High frequency of phylogenetically diverse reductive dehalogenase-homologous genes in deep subseafloor sedimentary metagenomes.</title>
        <authorList>
            <person name="Kawai M."/>
            <person name="Futagami T."/>
            <person name="Toyoda A."/>
            <person name="Takaki Y."/>
            <person name="Nishi S."/>
            <person name="Hori S."/>
            <person name="Arai W."/>
            <person name="Tsubouchi T."/>
            <person name="Morono Y."/>
            <person name="Uchiyama I."/>
            <person name="Ito T."/>
            <person name="Fujiyama A."/>
            <person name="Inagaki F."/>
            <person name="Takami H."/>
        </authorList>
    </citation>
    <scope>NUCLEOTIDE SEQUENCE</scope>
    <source>
        <strain evidence="2">Expedition CK06-06</strain>
    </source>
</reference>
<feature type="non-terminal residue" evidence="2">
    <location>
        <position position="203"/>
    </location>
</feature>
<comment type="caution">
    <text evidence="2">The sequence shown here is derived from an EMBL/GenBank/DDBJ whole genome shotgun (WGS) entry which is preliminary data.</text>
</comment>
<dbReference type="PANTHER" id="PTHR42870">
    <property type="entry name" value="ACETYL-COA C-ACETYLTRANSFERASE"/>
    <property type="match status" value="1"/>
</dbReference>
<evidence type="ECO:0000313" key="2">
    <source>
        <dbReference type="EMBL" id="GAJ11923.1"/>
    </source>
</evidence>
<dbReference type="GO" id="GO:0016747">
    <property type="term" value="F:acyltransferase activity, transferring groups other than amino-acyl groups"/>
    <property type="evidence" value="ECO:0007669"/>
    <property type="project" value="InterPro"/>
</dbReference>
<sequence length="203" mass="22008">MREVAVVGVGITKFGRFDDSSVELFSQAGMDAIVESGLEPKDIQALFVGNCYGDLVESQASMAVHCASDLGMAGIPATRYDGACASASVAIREAFLWVASGVHDIVLAGGTERSASMGTAYATRVFQFASDCRYEIFTGLTFPGIFAQMAHLYAVKYNIPLKTLKRQMQMVAIKSHNFARLNNKAQLQGSIRDFMDKRVAKTK</sequence>
<proteinExistence type="predicted"/>
<dbReference type="PANTHER" id="PTHR42870:SF6">
    <property type="entry name" value="ACETYL-COA C-ACYLTRANSFERASE"/>
    <property type="match status" value="1"/>
</dbReference>
<dbReference type="SUPFAM" id="SSF53901">
    <property type="entry name" value="Thiolase-like"/>
    <property type="match status" value="1"/>
</dbReference>